<gene>
    <name evidence="1" type="ORF">SCOCK_140134</name>
</gene>
<organism evidence="1 2">
    <name type="scientific">Actinacidiphila cocklensis</name>
    <dbReference type="NCBI Taxonomy" id="887465"/>
    <lineage>
        <taxon>Bacteria</taxon>
        <taxon>Bacillati</taxon>
        <taxon>Actinomycetota</taxon>
        <taxon>Actinomycetes</taxon>
        <taxon>Kitasatosporales</taxon>
        <taxon>Streptomycetaceae</taxon>
        <taxon>Actinacidiphila</taxon>
    </lineage>
</organism>
<evidence type="ECO:0000313" key="1">
    <source>
        <dbReference type="EMBL" id="CAG6391936.1"/>
    </source>
</evidence>
<sequence>MEAELTALAVSGATTLVQLMAGDAWATARDRVRALFGRDRPGLTQTADVELEEVRAAVIVAANGDDRAALAEIESRWQARLLLLLREDPEAEAGLRALLAAAGHPPEQVATVHNTVSGGDIRGTVIQAGTIEGDLRFG</sequence>
<dbReference type="RefSeq" id="WP_251485904.1">
    <property type="nucleotide sequence ID" value="NZ_CAJSLV010000042.1"/>
</dbReference>
<accession>A0A9W4DIF0</accession>
<comment type="caution">
    <text evidence="1">The sequence shown here is derived from an EMBL/GenBank/DDBJ whole genome shotgun (WGS) entry which is preliminary data.</text>
</comment>
<reference evidence="1" key="1">
    <citation type="submission" date="2021-05" db="EMBL/GenBank/DDBJ databases">
        <authorList>
            <person name="Arsene-Ploetze F."/>
        </authorList>
    </citation>
    <scope>NUCLEOTIDE SEQUENCE</scope>
    <source>
        <strain evidence="1">DSM 42138</strain>
    </source>
</reference>
<keyword evidence="2" id="KW-1185">Reference proteome</keyword>
<dbReference type="Proteomes" id="UP001152519">
    <property type="component" value="Unassembled WGS sequence"/>
</dbReference>
<evidence type="ECO:0000313" key="2">
    <source>
        <dbReference type="Proteomes" id="UP001152519"/>
    </source>
</evidence>
<dbReference type="EMBL" id="CAJSLV010000042">
    <property type="protein sequence ID" value="CAG6391936.1"/>
    <property type="molecule type" value="Genomic_DNA"/>
</dbReference>
<protein>
    <submittedName>
        <fullName evidence="1">Uncharacterized protein</fullName>
    </submittedName>
</protein>
<dbReference type="AlphaFoldDB" id="A0A9W4DIF0"/>
<name>A0A9W4DIF0_9ACTN</name>
<proteinExistence type="predicted"/>